<evidence type="ECO:0000256" key="11">
    <source>
        <dbReference type="ARBA" id="ARBA00023136"/>
    </source>
</evidence>
<name>A0A0A0N2U6_APIDO</name>
<keyword evidence="6 12" id="KW-0812">Transmembrane</keyword>
<evidence type="ECO:0000256" key="12">
    <source>
        <dbReference type="RuleBase" id="RU003661"/>
    </source>
</evidence>
<reference evidence="14" key="1">
    <citation type="submission" date="2012-12" db="EMBL/GenBank/DDBJ databases">
        <title>The Complete Mitochondrial Genome of wild Honeybee Apis dorsata(Hymenoptera: Apidae).</title>
        <authorList>
            <person name="Yang J."/>
            <person name="He S.Y."/>
            <person name="Miao Y.W."/>
            <person name="Li R.J."/>
        </authorList>
    </citation>
    <scope>NUCLEOTIDE SEQUENCE</scope>
    <source>
        <tissue evidence="14">Thorax</tissue>
    </source>
</reference>
<keyword evidence="4 12" id="KW-0813">Transport</keyword>
<protein>
    <recommendedName>
        <fullName evidence="12">ATP synthase complex subunit 8</fullName>
    </recommendedName>
</protein>
<organism evidence="14">
    <name type="scientific">Apis dorsata</name>
    <name type="common">Giant honeybee</name>
    <dbReference type="NCBI Taxonomy" id="7462"/>
    <lineage>
        <taxon>Eukaryota</taxon>
        <taxon>Metazoa</taxon>
        <taxon>Ecdysozoa</taxon>
        <taxon>Arthropoda</taxon>
        <taxon>Hexapoda</taxon>
        <taxon>Insecta</taxon>
        <taxon>Pterygota</taxon>
        <taxon>Neoptera</taxon>
        <taxon>Endopterygota</taxon>
        <taxon>Hymenoptera</taxon>
        <taxon>Apocrita</taxon>
        <taxon>Aculeata</taxon>
        <taxon>Apoidea</taxon>
        <taxon>Anthophila</taxon>
        <taxon>Apidae</taxon>
        <taxon>Apis</taxon>
    </lineage>
</organism>
<gene>
    <name evidence="14" type="primary">ATP8</name>
</gene>
<dbReference type="EMBL" id="KX908207">
    <property type="protein sequence ID" value="ARR27615.1"/>
    <property type="molecule type" value="Genomic_DNA"/>
</dbReference>
<dbReference type="InterPro" id="IPR001421">
    <property type="entry name" value="ATP8_metazoa"/>
</dbReference>
<dbReference type="GeneID" id="36935994"/>
<dbReference type="RefSeq" id="YP_009484708.1">
    <property type="nucleotide sequence ID" value="NC_037709.1"/>
</dbReference>
<keyword evidence="10 12" id="KW-0496">Mitochondrion</keyword>
<sequence>MPQMMPMNWFMIYLMYLIIFNLFILLINSFLIKLNLKKKKSTKHILMKWNWQW</sequence>
<evidence type="ECO:0000256" key="5">
    <source>
        <dbReference type="ARBA" id="ARBA00022547"/>
    </source>
</evidence>
<keyword evidence="5 12" id="KW-0138">CF(0)</keyword>
<dbReference type="EMBL" id="KC294229">
    <property type="protein sequence ID" value="AGI56731.1"/>
    <property type="molecule type" value="Genomic_DNA"/>
</dbReference>
<dbReference type="GO" id="GO:0015078">
    <property type="term" value="F:proton transmembrane transporter activity"/>
    <property type="evidence" value="ECO:0007669"/>
    <property type="project" value="InterPro"/>
</dbReference>
<dbReference type="GO" id="GO:0015986">
    <property type="term" value="P:proton motive force-driven ATP synthesis"/>
    <property type="evidence" value="ECO:0007669"/>
    <property type="project" value="InterPro"/>
</dbReference>
<evidence type="ECO:0000313" key="16">
    <source>
        <dbReference type="EMBL" id="BBB04317.1"/>
    </source>
</evidence>
<evidence type="ECO:0000256" key="9">
    <source>
        <dbReference type="ARBA" id="ARBA00023065"/>
    </source>
</evidence>
<evidence type="ECO:0000313" key="15">
    <source>
        <dbReference type="EMBL" id="ARR27615.1"/>
    </source>
</evidence>
<evidence type="ECO:0000256" key="10">
    <source>
        <dbReference type="ARBA" id="ARBA00023128"/>
    </source>
</evidence>
<evidence type="ECO:0000256" key="7">
    <source>
        <dbReference type="ARBA" id="ARBA00022781"/>
    </source>
</evidence>
<proteinExistence type="inferred from homology"/>
<evidence type="ECO:0000256" key="6">
    <source>
        <dbReference type="ARBA" id="ARBA00022692"/>
    </source>
</evidence>
<dbReference type="EMBL" id="AP018369">
    <property type="protein sequence ID" value="BBB04317.1"/>
    <property type="molecule type" value="Genomic_DNA"/>
</dbReference>
<keyword evidence="8 13" id="KW-1133">Transmembrane helix</keyword>
<comment type="subunit">
    <text evidence="3">F-type ATPases have 2 components, CF(1) - the catalytic core - and CF(0) - the membrane proton channel.</text>
</comment>
<dbReference type="CTD" id="4509"/>
<dbReference type="GO" id="GO:0045259">
    <property type="term" value="C:proton-transporting ATP synthase complex"/>
    <property type="evidence" value="ECO:0007669"/>
    <property type="project" value="UniProtKB-KW"/>
</dbReference>
<keyword evidence="7 12" id="KW-0375">Hydrogen ion transport</keyword>
<evidence type="ECO:0000313" key="14">
    <source>
        <dbReference type="EMBL" id="AGI56731.1"/>
    </source>
</evidence>
<evidence type="ECO:0000256" key="2">
    <source>
        <dbReference type="ARBA" id="ARBA00008892"/>
    </source>
</evidence>
<keyword evidence="9 12" id="KW-0406">Ion transport</keyword>
<comment type="subcellular location">
    <subcellularLocation>
        <location evidence="1 12">Mitochondrion membrane</location>
        <topology evidence="1 12">Single-pass membrane protein</topology>
    </subcellularLocation>
</comment>
<feature type="transmembrane region" description="Helical" evidence="13">
    <location>
        <begin position="12"/>
        <end position="32"/>
    </location>
</feature>
<reference evidence="16" key="3">
    <citation type="journal article" date="2017" name="Conserv Genet Resour">
        <title>Analysis of the complete mitochondrial genome of the giant honeybee, Apis dorsata, (Hymenoptera: Apidae) in Thailand.</title>
        <authorList>
            <person name="Takahashi J."/>
            <person name="Deowanish S."/>
            <person name="Okuyama H."/>
        </authorList>
    </citation>
    <scope>NUCLEOTIDE SEQUENCE</scope>
</reference>
<comment type="similarity">
    <text evidence="2 12">Belongs to the ATPase protein 8 family.</text>
</comment>
<dbReference type="Pfam" id="PF00895">
    <property type="entry name" value="ATP-synt_8"/>
    <property type="match status" value="1"/>
</dbReference>
<evidence type="ECO:0000256" key="13">
    <source>
        <dbReference type="SAM" id="Phobius"/>
    </source>
</evidence>
<geneLocation type="mitochondrion" evidence="14"/>
<evidence type="ECO:0000256" key="3">
    <source>
        <dbReference type="ARBA" id="ARBA00011291"/>
    </source>
</evidence>
<reference evidence="15" key="2">
    <citation type="submission" date="2016-09" db="EMBL/GenBank/DDBJ databases">
        <title>The complete mitochondrial genome of the giant honey bee Apis dorsata (Hymenoptera: Apidae).</title>
        <authorList>
            <person name="Wang A.R."/>
            <person name="Kim J.S."/>
            <person name="Kim M.J."/>
            <person name="Kim I."/>
        </authorList>
    </citation>
    <scope>NUCLEOTIDE SEQUENCE</scope>
</reference>
<dbReference type="AlphaFoldDB" id="A0A0A0N2U6"/>
<accession>A0A0A0N2U6</accession>
<keyword evidence="11 13" id="KW-0472">Membrane</keyword>
<evidence type="ECO:0000256" key="8">
    <source>
        <dbReference type="ARBA" id="ARBA00022989"/>
    </source>
</evidence>
<evidence type="ECO:0000256" key="4">
    <source>
        <dbReference type="ARBA" id="ARBA00022448"/>
    </source>
</evidence>
<evidence type="ECO:0000256" key="1">
    <source>
        <dbReference type="ARBA" id="ARBA00004304"/>
    </source>
</evidence>
<dbReference type="GO" id="GO:0031966">
    <property type="term" value="C:mitochondrial membrane"/>
    <property type="evidence" value="ECO:0007669"/>
    <property type="project" value="UniProtKB-SubCell"/>
</dbReference>